<evidence type="ECO:0000313" key="2">
    <source>
        <dbReference type="Proteomes" id="UP000322000"/>
    </source>
</evidence>
<dbReference type="InParanoid" id="A0A7E5VNQ2"/>
<reference evidence="3" key="1">
    <citation type="submission" date="2025-08" db="UniProtKB">
        <authorList>
            <consortium name="RefSeq"/>
        </authorList>
    </citation>
    <scope>IDENTIFICATION</scope>
</reference>
<evidence type="ECO:0000256" key="1">
    <source>
        <dbReference type="SAM" id="SignalP"/>
    </source>
</evidence>
<organism evidence="2 3">
    <name type="scientific">Trichoplusia ni</name>
    <name type="common">Cabbage looper</name>
    <dbReference type="NCBI Taxonomy" id="7111"/>
    <lineage>
        <taxon>Eukaryota</taxon>
        <taxon>Metazoa</taxon>
        <taxon>Ecdysozoa</taxon>
        <taxon>Arthropoda</taxon>
        <taxon>Hexapoda</taxon>
        <taxon>Insecta</taxon>
        <taxon>Pterygota</taxon>
        <taxon>Neoptera</taxon>
        <taxon>Endopterygota</taxon>
        <taxon>Lepidoptera</taxon>
        <taxon>Glossata</taxon>
        <taxon>Ditrysia</taxon>
        <taxon>Noctuoidea</taxon>
        <taxon>Noctuidae</taxon>
        <taxon>Plusiinae</taxon>
        <taxon>Trichoplusia</taxon>
    </lineage>
</organism>
<dbReference type="RefSeq" id="XP_026729917.1">
    <property type="nucleotide sequence ID" value="XM_026874116.1"/>
</dbReference>
<dbReference type="OrthoDB" id="7343473at2759"/>
<evidence type="ECO:0000313" key="3">
    <source>
        <dbReference type="RefSeq" id="XP_026729917.1"/>
    </source>
</evidence>
<dbReference type="AlphaFoldDB" id="A0A7E5VNQ2"/>
<sequence>MRLTADLFIALCCVMPLVSSKYAYPNKKPIQRTGAKKPILRTNVFDPDRVAFPQPLPTPPDRFIFSPYKSIYQGLRYENDTRVFRKRFEHDAMIAGQQVVCQGIFDCIISHIAIESTEAIPVLLRGGAGYRHFTAVIKAKPSRELKGQVRVYCRSNYEPAETDVGRSGAATKRRFYFGDKLQDENWDDDDNI</sequence>
<name>A0A7E5VNQ2_TRINI</name>
<feature type="chain" id="PRO_5028894204" evidence="1">
    <location>
        <begin position="21"/>
        <end position="192"/>
    </location>
</feature>
<dbReference type="Proteomes" id="UP000322000">
    <property type="component" value="Chromosome 6"/>
</dbReference>
<accession>A0A7E5VNQ2</accession>
<gene>
    <name evidence="3" type="primary">LOC113495411</name>
</gene>
<keyword evidence="1" id="KW-0732">Signal</keyword>
<dbReference type="GeneID" id="113495411"/>
<feature type="signal peptide" evidence="1">
    <location>
        <begin position="1"/>
        <end position="20"/>
    </location>
</feature>
<dbReference type="KEGG" id="tnl:113495411"/>
<proteinExistence type="predicted"/>
<keyword evidence="2" id="KW-1185">Reference proteome</keyword>
<protein>
    <submittedName>
        <fullName evidence="3">Uncharacterized protein LOC113495411</fullName>
    </submittedName>
</protein>